<evidence type="ECO:0000313" key="2">
    <source>
        <dbReference type="Proteomes" id="UP001446871"/>
    </source>
</evidence>
<accession>A0ABR1WMX6</accession>
<protein>
    <submittedName>
        <fullName evidence="1">Uncharacterized protein</fullName>
    </submittedName>
</protein>
<proteinExistence type="predicted"/>
<dbReference type="EMBL" id="JAQQWM010000001">
    <property type="protein sequence ID" value="KAK8083825.1"/>
    <property type="molecule type" value="Genomic_DNA"/>
</dbReference>
<keyword evidence="2" id="KW-1185">Reference proteome</keyword>
<dbReference type="Proteomes" id="UP001446871">
    <property type="component" value="Unassembled WGS sequence"/>
</dbReference>
<sequence>MTAYYQMEAPSQDDTLAAIATLRDLVETIEEEDLTGLELSLRLGEQARLQGLVGDTEGARITQRRSMIVRRLCVGADHPSCR</sequence>
<organism evidence="1 2">
    <name type="scientific">Apiospora saccharicola</name>
    <dbReference type="NCBI Taxonomy" id="335842"/>
    <lineage>
        <taxon>Eukaryota</taxon>
        <taxon>Fungi</taxon>
        <taxon>Dikarya</taxon>
        <taxon>Ascomycota</taxon>
        <taxon>Pezizomycotina</taxon>
        <taxon>Sordariomycetes</taxon>
        <taxon>Xylariomycetidae</taxon>
        <taxon>Amphisphaeriales</taxon>
        <taxon>Apiosporaceae</taxon>
        <taxon>Apiospora</taxon>
    </lineage>
</organism>
<reference evidence="1 2" key="1">
    <citation type="submission" date="2023-01" db="EMBL/GenBank/DDBJ databases">
        <title>Analysis of 21 Apiospora genomes using comparative genomics revels a genus with tremendous synthesis potential of carbohydrate active enzymes and secondary metabolites.</title>
        <authorList>
            <person name="Sorensen T."/>
        </authorList>
    </citation>
    <scope>NUCLEOTIDE SEQUENCE [LARGE SCALE GENOMIC DNA]</scope>
    <source>
        <strain evidence="1 2">CBS 83171</strain>
    </source>
</reference>
<comment type="caution">
    <text evidence="1">The sequence shown here is derived from an EMBL/GenBank/DDBJ whole genome shotgun (WGS) entry which is preliminary data.</text>
</comment>
<evidence type="ECO:0000313" key="1">
    <source>
        <dbReference type="EMBL" id="KAK8083825.1"/>
    </source>
</evidence>
<gene>
    <name evidence="1" type="ORF">PG996_002606</name>
</gene>
<name>A0ABR1WMX6_9PEZI</name>